<gene>
    <name evidence="2" type="ORF">BTDB27_p000450</name>
</gene>
<evidence type="ECO:0000313" key="2">
    <source>
        <dbReference type="EMBL" id="CDN39787.1"/>
    </source>
</evidence>
<accession>W8YM31</accession>
<reference evidence="2" key="1">
    <citation type="submission" date="2014-01" db="EMBL/GenBank/DDBJ databases">
        <title>Draft genome sequence of highly nematicidal Bacillus thuringiensis DB27.</title>
        <authorList>
            <person name="Iatsenko I."/>
            <person name="Pickard D."/>
            <person name="Corton C."/>
            <person name="Dougan G."/>
            <person name="Sommer R.J."/>
        </authorList>
    </citation>
    <scope>NUCLEOTIDE SEQUENCE [LARGE SCALE GENOMIC DNA]</scope>
    <source>
        <strain evidence="2">DB27</strain>
    </source>
</reference>
<keyword evidence="1" id="KW-0812">Transmembrane</keyword>
<dbReference type="AlphaFoldDB" id="W8YM31"/>
<dbReference type="HOGENOM" id="CLU_2393808_0_0_9"/>
<keyword evidence="1" id="KW-0472">Membrane</keyword>
<organism evidence="2">
    <name type="scientific">Bacillus thuringiensis DB27</name>
    <dbReference type="NCBI Taxonomy" id="1431339"/>
    <lineage>
        <taxon>Bacteria</taxon>
        <taxon>Bacillati</taxon>
        <taxon>Bacillota</taxon>
        <taxon>Bacilli</taxon>
        <taxon>Bacillales</taxon>
        <taxon>Bacillaceae</taxon>
        <taxon>Bacillus</taxon>
        <taxon>Bacillus cereus group</taxon>
    </lineage>
</organism>
<dbReference type="EMBL" id="HG810029">
    <property type="protein sequence ID" value="CDN39787.1"/>
    <property type="molecule type" value="Genomic_DNA"/>
</dbReference>
<reference evidence="2" key="2">
    <citation type="submission" date="2014-01" db="EMBL/GenBank/DDBJ databases">
        <authorList>
            <person name="Aslett M."/>
        </authorList>
    </citation>
    <scope>NUCLEOTIDE SEQUENCE [LARGE SCALE GENOMIC DNA]</scope>
    <source>
        <strain evidence="2">DB27</strain>
    </source>
</reference>
<keyword evidence="1" id="KW-1133">Transmembrane helix</keyword>
<proteinExistence type="predicted"/>
<protein>
    <submittedName>
        <fullName evidence="2">Uncharacterized protein</fullName>
    </submittedName>
</protein>
<evidence type="ECO:0000256" key="1">
    <source>
        <dbReference type="SAM" id="Phobius"/>
    </source>
</evidence>
<dbReference type="Proteomes" id="UP000030682">
    <property type="component" value="Unassembled WGS sequence"/>
</dbReference>
<feature type="transmembrane region" description="Helical" evidence="1">
    <location>
        <begin position="45"/>
        <end position="67"/>
    </location>
</feature>
<name>W8YM31_BACTU</name>
<sequence length="93" mass="11194">MWGIFFLHKILYKFLMIWSKGPIEVLSLVIPAYTSKRGILCRNMTYIYIAIHVSYASFVFTWIAWAYTEKETRIRTKYRKKQGMDGEWNFVNL</sequence>